<dbReference type="AlphaFoldDB" id="F2PUP2"/>
<accession>F2PUP2</accession>
<dbReference type="VEuPathDB" id="FungiDB:TEQG_04619"/>
<dbReference type="EMBL" id="DS995741">
    <property type="protein sequence ID" value="EGE05610.1"/>
    <property type="molecule type" value="Genomic_DNA"/>
</dbReference>
<gene>
    <name evidence="2" type="ORF">TEQG_04619</name>
</gene>
<dbReference type="Proteomes" id="UP000009169">
    <property type="component" value="Unassembled WGS sequence"/>
</dbReference>
<keyword evidence="3" id="KW-1185">Reference proteome</keyword>
<feature type="region of interest" description="Disordered" evidence="1">
    <location>
        <begin position="59"/>
        <end position="82"/>
    </location>
</feature>
<evidence type="ECO:0000256" key="1">
    <source>
        <dbReference type="SAM" id="MobiDB-lite"/>
    </source>
</evidence>
<evidence type="ECO:0000313" key="3">
    <source>
        <dbReference type="Proteomes" id="UP000009169"/>
    </source>
</evidence>
<name>F2PUP2_TRIEC</name>
<reference evidence="3" key="1">
    <citation type="journal article" date="2012" name="MBio">
        <title>Comparative genome analysis of Trichophyton rubrum and related dermatophytes reveals candidate genes involved in infection.</title>
        <authorList>
            <person name="Martinez D.A."/>
            <person name="Oliver B.G."/>
            <person name="Graeser Y."/>
            <person name="Goldberg J.M."/>
            <person name="Li W."/>
            <person name="Martinez-Rossi N.M."/>
            <person name="Monod M."/>
            <person name="Shelest E."/>
            <person name="Barton R.C."/>
            <person name="Birch E."/>
            <person name="Brakhage A.A."/>
            <person name="Chen Z."/>
            <person name="Gurr S.J."/>
            <person name="Heiman D."/>
            <person name="Heitman J."/>
            <person name="Kosti I."/>
            <person name="Rossi A."/>
            <person name="Saif S."/>
            <person name="Samalova M."/>
            <person name="Saunders C.W."/>
            <person name="Shea T."/>
            <person name="Summerbell R.C."/>
            <person name="Xu J."/>
            <person name="Young S."/>
            <person name="Zeng Q."/>
            <person name="Birren B.W."/>
            <person name="Cuomo C.A."/>
            <person name="White T.C."/>
        </authorList>
    </citation>
    <scope>NUCLEOTIDE SEQUENCE [LARGE SCALE GENOMIC DNA]</scope>
    <source>
        <strain evidence="3">ATCC MYA-4606 / CBS 127.97</strain>
    </source>
</reference>
<protein>
    <submittedName>
        <fullName evidence="2">C6 zinc finger domain containing protein</fullName>
    </submittedName>
</protein>
<sequence length="366" mass="40536">MEKIHVPAINQLRIDLFLFFIYSLLLPSHTIRSMRRGKEEQEKKENVLHCALKGKECSYLPSKRGGPRKKRADPPSSLGGTMQSRVWSAVHPVPRIDEEIFTQVDDLAVPGAGLRHLDFPVDVQSMFEGLFVPSNAQQQVRARIKTHRFRAFLDIPIFIKKHCDLTCASIGSPTTESSSSVLEYQDTIQPIACCSSNFSQLPAAPPANTQLESPISSSSPMSDTSGSRWIPEDSFPFSNYTSTSICLEAALSIAQMFDSLPYPKPTYDKEYSSLGFTPVVPRTMPSFACCAMQSSYAMLMLYYKSRAISSGMVESPLSDTDQLGDELQHGLECVIGAVRNYSMAFEALGGMRDEIEGAFLTAFPQD</sequence>
<organism evidence="2 3">
    <name type="scientific">Trichophyton equinum (strain ATCC MYA-4606 / CBS 127.97)</name>
    <name type="common">Horse ringworm fungus</name>
    <dbReference type="NCBI Taxonomy" id="559882"/>
    <lineage>
        <taxon>Eukaryota</taxon>
        <taxon>Fungi</taxon>
        <taxon>Dikarya</taxon>
        <taxon>Ascomycota</taxon>
        <taxon>Pezizomycotina</taxon>
        <taxon>Eurotiomycetes</taxon>
        <taxon>Eurotiomycetidae</taxon>
        <taxon>Onygenales</taxon>
        <taxon>Arthrodermataceae</taxon>
        <taxon>Trichophyton</taxon>
    </lineage>
</organism>
<dbReference type="PANTHER" id="PTHR47431:SF5">
    <property type="entry name" value="ZN(II)2CYS6 TRANSCRIPTION FACTOR (EUROFUNG)"/>
    <property type="match status" value="1"/>
</dbReference>
<dbReference type="OrthoDB" id="10250282at2759"/>
<evidence type="ECO:0000313" key="2">
    <source>
        <dbReference type="EMBL" id="EGE05610.1"/>
    </source>
</evidence>
<dbReference type="eggNOG" id="ENOG502SKK7">
    <property type="taxonomic scope" value="Eukaryota"/>
</dbReference>
<dbReference type="PANTHER" id="PTHR47431">
    <property type="entry name" value="ZN(II)2CYS6 TRANSCRIPTION FACTOR (EUROFUNG)-RELATED"/>
    <property type="match status" value="1"/>
</dbReference>
<proteinExistence type="predicted"/>
<dbReference type="HOGENOM" id="CLU_756913_0_0_1"/>